<dbReference type="Pfam" id="PF13489">
    <property type="entry name" value="Methyltransf_23"/>
    <property type="match status" value="1"/>
</dbReference>
<dbReference type="InterPro" id="IPR029063">
    <property type="entry name" value="SAM-dependent_MTases_sf"/>
</dbReference>
<keyword evidence="2" id="KW-0489">Methyltransferase</keyword>
<name>A0A8H7DI80_9AGAR</name>
<dbReference type="AlphaFoldDB" id="A0A8H7DI80"/>
<keyword evidence="3" id="KW-1185">Reference proteome</keyword>
<feature type="compositionally biased region" description="Low complexity" evidence="1">
    <location>
        <begin position="468"/>
        <end position="516"/>
    </location>
</feature>
<dbReference type="Gene3D" id="3.40.50.150">
    <property type="entry name" value="Vaccinia Virus protein VP39"/>
    <property type="match status" value="1"/>
</dbReference>
<feature type="region of interest" description="Disordered" evidence="1">
    <location>
        <begin position="468"/>
        <end position="522"/>
    </location>
</feature>
<dbReference type="Proteomes" id="UP000623467">
    <property type="component" value="Unassembled WGS sequence"/>
</dbReference>
<evidence type="ECO:0000313" key="3">
    <source>
        <dbReference type="Proteomes" id="UP000623467"/>
    </source>
</evidence>
<dbReference type="EMBL" id="JACAZH010000001">
    <property type="protein sequence ID" value="KAF7376374.1"/>
    <property type="molecule type" value="Genomic_DNA"/>
</dbReference>
<dbReference type="GO" id="GO:0008168">
    <property type="term" value="F:methyltransferase activity"/>
    <property type="evidence" value="ECO:0007669"/>
    <property type="project" value="UniProtKB-KW"/>
</dbReference>
<dbReference type="CDD" id="cd02440">
    <property type="entry name" value="AdoMet_MTases"/>
    <property type="match status" value="1"/>
</dbReference>
<reference evidence="2" key="1">
    <citation type="submission" date="2020-05" db="EMBL/GenBank/DDBJ databases">
        <title>Mycena genomes resolve the evolution of fungal bioluminescence.</title>
        <authorList>
            <person name="Tsai I.J."/>
        </authorList>
    </citation>
    <scope>NUCLEOTIDE SEQUENCE</scope>
    <source>
        <strain evidence="2">160909Yilan</strain>
    </source>
</reference>
<dbReference type="PANTHER" id="PTHR43591">
    <property type="entry name" value="METHYLTRANSFERASE"/>
    <property type="match status" value="1"/>
</dbReference>
<comment type="caution">
    <text evidence="2">The sequence shown here is derived from an EMBL/GenBank/DDBJ whole genome shotgun (WGS) entry which is preliminary data.</text>
</comment>
<evidence type="ECO:0000256" key="1">
    <source>
        <dbReference type="SAM" id="MobiDB-lite"/>
    </source>
</evidence>
<dbReference type="OrthoDB" id="506498at2759"/>
<accession>A0A8H7DI80</accession>
<keyword evidence="2" id="KW-0808">Transferase</keyword>
<organism evidence="2 3">
    <name type="scientific">Mycena sanguinolenta</name>
    <dbReference type="NCBI Taxonomy" id="230812"/>
    <lineage>
        <taxon>Eukaryota</taxon>
        <taxon>Fungi</taxon>
        <taxon>Dikarya</taxon>
        <taxon>Basidiomycota</taxon>
        <taxon>Agaricomycotina</taxon>
        <taxon>Agaricomycetes</taxon>
        <taxon>Agaricomycetidae</taxon>
        <taxon>Agaricales</taxon>
        <taxon>Marasmiineae</taxon>
        <taxon>Mycenaceae</taxon>
        <taxon>Mycena</taxon>
    </lineage>
</organism>
<evidence type="ECO:0000313" key="2">
    <source>
        <dbReference type="EMBL" id="KAF7376374.1"/>
    </source>
</evidence>
<dbReference type="SUPFAM" id="SSF53335">
    <property type="entry name" value="S-adenosyl-L-methionine-dependent methyltransferases"/>
    <property type="match status" value="1"/>
</dbReference>
<dbReference type="GO" id="GO:0032259">
    <property type="term" value="P:methylation"/>
    <property type="evidence" value="ECO:0007669"/>
    <property type="project" value="UniProtKB-KW"/>
</dbReference>
<sequence>MASKAKPDYVLGVSESEWDRLDAQSNGIDNFLNNKLCPEDIGKSSKILDIGAGSGAWAIRAAQQYPEADVLAVDMNPLPARPLPSNVHYQQVNVLEPFPFPAGSFDVIHMRLVLCHLPDGLSVLSRIIDLVAPGGWILVDEIDWPENFEGLDNAPGIKGGLLALVRGMESVKGQPHFGKTLQPYLESSSRLCEVHVRQVDVPFNPIPEEPLWGMLCQTMKSTLTRAIGSAPIILPAQKQMQVDFLEEMGRDGIVELQFIADEIAKVPSICTHFTSAASAASFQTFFNAINTPPNTIFVEATVNNAKGVVFGGKSFATTSQKAANGVVSYLTLLKANKATTAADDVNTAMDTAVGAGNGFQAGFQTRFAAAVNSAISTSKTQAPKLAPAPAPGDPFVDETASTIAKCTTRRGVWESVQDFVVRAVTGETVTTAAAACSVPAKTATKPTTQPVTKPAAVPAAKPTLAPAAKPAAAPAAKPAAAPAAKPVTAPVAEKPAAKPVAKPVAKPAAKPVAKPAVKPKKP</sequence>
<protein>
    <submittedName>
        <fullName evidence="2">Methyltransferase str2</fullName>
    </submittedName>
</protein>
<proteinExistence type="predicted"/>
<gene>
    <name evidence="2" type="ORF">MSAN_00052900</name>
</gene>